<feature type="compositionally biased region" description="Polar residues" evidence="2">
    <location>
        <begin position="140"/>
        <end position="153"/>
    </location>
</feature>
<organism evidence="4 5">
    <name type="scientific">Magallana gigas</name>
    <name type="common">Pacific oyster</name>
    <name type="synonym">Crassostrea gigas</name>
    <dbReference type="NCBI Taxonomy" id="29159"/>
    <lineage>
        <taxon>Eukaryota</taxon>
        <taxon>Metazoa</taxon>
        <taxon>Spiralia</taxon>
        <taxon>Lophotrochozoa</taxon>
        <taxon>Mollusca</taxon>
        <taxon>Bivalvia</taxon>
        <taxon>Autobranchia</taxon>
        <taxon>Pteriomorphia</taxon>
        <taxon>Ostreida</taxon>
        <taxon>Ostreoidea</taxon>
        <taxon>Ostreidae</taxon>
        <taxon>Magallana</taxon>
    </lineage>
</organism>
<dbReference type="AlphaFoldDB" id="A0A8W8K4L5"/>
<feature type="coiled-coil region" evidence="1">
    <location>
        <begin position="15"/>
        <end position="42"/>
    </location>
</feature>
<keyword evidence="5" id="KW-1185">Reference proteome</keyword>
<evidence type="ECO:0000313" key="5">
    <source>
        <dbReference type="Proteomes" id="UP000005408"/>
    </source>
</evidence>
<feature type="compositionally biased region" description="Basic and acidic residues" evidence="2">
    <location>
        <begin position="242"/>
        <end position="256"/>
    </location>
</feature>
<feature type="compositionally biased region" description="Basic and acidic residues" evidence="2">
    <location>
        <begin position="106"/>
        <end position="134"/>
    </location>
</feature>
<dbReference type="EnsemblMetazoa" id="G22407.2">
    <property type="protein sequence ID" value="G22407.2:cds"/>
    <property type="gene ID" value="G22407"/>
</dbReference>
<feature type="compositionally biased region" description="Basic residues" evidence="2">
    <location>
        <begin position="196"/>
        <end position="215"/>
    </location>
</feature>
<dbReference type="OMA" id="WYEELPK"/>
<protein>
    <recommendedName>
        <fullName evidence="3">CBF1-interacting co-repressor CIR N-terminal domain-containing protein</fullName>
    </recommendedName>
</protein>
<feature type="region of interest" description="Disordered" evidence="2">
    <location>
        <begin position="106"/>
        <end position="304"/>
    </location>
</feature>
<dbReference type="InterPro" id="IPR039875">
    <property type="entry name" value="LENG1-like"/>
</dbReference>
<dbReference type="InterPro" id="IPR019339">
    <property type="entry name" value="CIR_N_dom"/>
</dbReference>
<evidence type="ECO:0000256" key="1">
    <source>
        <dbReference type="SAM" id="Coils"/>
    </source>
</evidence>
<evidence type="ECO:0000259" key="3">
    <source>
        <dbReference type="SMART" id="SM01083"/>
    </source>
</evidence>
<dbReference type="PANTHER" id="PTHR22093">
    <property type="entry name" value="LEUKOCYTE RECEPTOR CLUSTER LRC MEMBER 1"/>
    <property type="match status" value="1"/>
</dbReference>
<feature type="region of interest" description="Disordered" evidence="2">
    <location>
        <begin position="54"/>
        <end position="88"/>
    </location>
</feature>
<feature type="compositionally biased region" description="Basic and acidic residues" evidence="2">
    <location>
        <begin position="167"/>
        <end position="188"/>
    </location>
</feature>
<feature type="compositionally biased region" description="Low complexity" evidence="2">
    <location>
        <begin position="228"/>
        <end position="238"/>
    </location>
</feature>
<accession>A0A8W8K4L5</accession>
<feature type="compositionally biased region" description="Basic and acidic residues" evidence="2">
    <location>
        <begin position="267"/>
        <end position="281"/>
    </location>
</feature>
<dbReference type="Proteomes" id="UP000005408">
    <property type="component" value="Unassembled WGS sequence"/>
</dbReference>
<proteinExistence type="predicted"/>
<feature type="domain" description="CBF1-interacting co-repressor CIR N-terminal" evidence="3">
    <location>
        <begin position="8"/>
        <end position="44"/>
    </location>
</feature>
<keyword evidence="1" id="KW-0175">Coiled coil</keyword>
<dbReference type="PANTHER" id="PTHR22093:SF0">
    <property type="entry name" value="LEUKOCYTE RECEPTOR CLUSTER MEMBER 1"/>
    <property type="match status" value="1"/>
</dbReference>
<sequence length="304" mass="36157">MNILHHKSWHVRNKNNIERVRRDEEKAALEEKERQRKIALAEQEARTEFLRVKSRKHIEDAGNSSNELDSGKSEERSKESAVSTFGAGALSEDIYSGKHINFFKETDGMVVSDRKNAEHEADKKKEQEEWEKKVGILTYLGQSSNETSASWYNQRKRKHEDEEEDGSYEKRKSREKNRKLQDHLDPIRQMDCYLEKKKHKDKDEKHKKHKKKKHRQEREKSSSKHKTSSSSKQKPKASIEQLRAERLKREMEERQRTAQLLAKHRGEKTEPKSQEVSEREQTYNSQFNPELARKPRRKPHMTYD</sequence>
<evidence type="ECO:0000256" key="2">
    <source>
        <dbReference type="SAM" id="MobiDB-lite"/>
    </source>
</evidence>
<feature type="compositionally biased region" description="Basic and acidic residues" evidence="2">
    <location>
        <begin position="69"/>
        <end position="79"/>
    </location>
</feature>
<feature type="compositionally biased region" description="Basic residues" evidence="2">
    <location>
        <begin position="294"/>
        <end position="304"/>
    </location>
</feature>
<dbReference type="SMART" id="SM01083">
    <property type="entry name" value="Cir_N"/>
    <property type="match status" value="1"/>
</dbReference>
<dbReference type="OrthoDB" id="2159131at2759"/>
<evidence type="ECO:0000313" key="4">
    <source>
        <dbReference type="EnsemblMetazoa" id="G22407.2:cds"/>
    </source>
</evidence>
<dbReference type="Pfam" id="PF10197">
    <property type="entry name" value="Cir_N"/>
    <property type="match status" value="1"/>
</dbReference>
<name>A0A8W8K4L5_MAGGI</name>
<reference evidence="4" key="1">
    <citation type="submission" date="2022-08" db="UniProtKB">
        <authorList>
            <consortium name="EnsemblMetazoa"/>
        </authorList>
    </citation>
    <scope>IDENTIFICATION</scope>
    <source>
        <strain evidence="4">05x7-T-G4-1.051#20</strain>
    </source>
</reference>